<sequence length="341" mass="38427">MTEQTERPFAGSGRTPADPAVAAPRPLGELRTWPRSFADRLTAPLPGVRGMTRLARERSLRPNAEGLRGIHRLPYAPRPLPVTDTDTTAVTWAGHASWIVRIGGLTVLTDPVWSRRILGTPARITPVGVRWEALPPVDAVLISHNHYDHLDAPTLRRLPRDTPLLVPAGLGRWCRRRRFTCVTELDWWESAELGGVRFDFVPSHHWSKRTLLDTCRSLWGGWVLGDARGRRLYFAGDTGYGHWFKEIGRRYPGLDLAMLPIGAYEPRWWLSDVHTDPEEAVQAYEDLGARAMAPMHWATFLLSAEPVLEPLTRLRTAWQRAGHPRADLWDLPVGASRVLEA</sequence>
<evidence type="ECO:0000259" key="2">
    <source>
        <dbReference type="Pfam" id="PF12706"/>
    </source>
</evidence>
<dbReference type="AlphaFoldDB" id="A0AAU1M1F2"/>
<dbReference type="PANTHER" id="PTHR15032">
    <property type="entry name" value="N-ACYL-PHOSPHATIDYLETHANOLAMINE-HYDROLYZING PHOSPHOLIPASE D"/>
    <property type="match status" value="1"/>
</dbReference>
<dbReference type="PANTHER" id="PTHR15032:SF36">
    <property type="entry name" value="METALLO-BETA-LACTAMASE DOMAIN-CONTAINING PROTEIN"/>
    <property type="match status" value="1"/>
</dbReference>
<name>A0AAU1M1F2_9ACTN</name>
<protein>
    <submittedName>
        <fullName evidence="3">MBL fold metallo-hydrolase</fullName>
    </submittedName>
</protein>
<feature type="domain" description="Metallo-beta-lactamase" evidence="2">
    <location>
        <begin position="107"/>
        <end position="297"/>
    </location>
</feature>
<reference evidence="3" key="1">
    <citation type="submission" date="2022-10" db="EMBL/GenBank/DDBJ databases">
        <title>The complete genomes of actinobacterial strains from the NBC collection.</title>
        <authorList>
            <person name="Joergensen T.S."/>
            <person name="Alvarez Arevalo M."/>
            <person name="Sterndorff E.B."/>
            <person name="Faurdal D."/>
            <person name="Vuksanovic O."/>
            <person name="Mourched A.-S."/>
            <person name="Charusanti P."/>
            <person name="Shaw S."/>
            <person name="Blin K."/>
            <person name="Weber T."/>
        </authorList>
    </citation>
    <scope>NUCLEOTIDE SEQUENCE</scope>
    <source>
        <strain evidence="3">NBC_00148</strain>
    </source>
</reference>
<dbReference type="SUPFAM" id="SSF56281">
    <property type="entry name" value="Metallo-hydrolase/oxidoreductase"/>
    <property type="match status" value="1"/>
</dbReference>
<gene>
    <name evidence="3" type="ORF">OG222_30155</name>
</gene>
<dbReference type="EMBL" id="CP108169">
    <property type="protein sequence ID" value="WTQ77128.1"/>
    <property type="molecule type" value="Genomic_DNA"/>
</dbReference>
<accession>A0AAU1M1F2</accession>
<dbReference type="InterPro" id="IPR001279">
    <property type="entry name" value="Metallo-B-lactamas"/>
</dbReference>
<proteinExistence type="predicted"/>
<dbReference type="GO" id="GO:0005737">
    <property type="term" value="C:cytoplasm"/>
    <property type="evidence" value="ECO:0007669"/>
    <property type="project" value="TreeGrafter"/>
</dbReference>
<organism evidence="3">
    <name type="scientific">Streptomyces sp. NBC_00148</name>
    <dbReference type="NCBI Taxonomy" id="2903626"/>
    <lineage>
        <taxon>Bacteria</taxon>
        <taxon>Bacillati</taxon>
        <taxon>Actinomycetota</taxon>
        <taxon>Actinomycetes</taxon>
        <taxon>Kitasatosporales</taxon>
        <taxon>Streptomycetaceae</taxon>
        <taxon>Streptomyces</taxon>
    </lineage>
</organism>
<dbReference type="Gene3D" id="3.60.15.10">
    <property type="entry name" value="Ribonuclease Z/Hydroxyacylglutathione hydrolase-like"/>
    <property type="match status" value="1"/>
</dbReference>
<dbReference type="Pfam" id="PF12706">
    <property type="entry name" value="Lactamase_B_2"/>
    <property type="match status" value="1"/>
</dbReference>
<dbReference type="InterPro" id="IPR036866">
    <property type="entry name" value="RibonucZ/Hydroxyglut_hydro"/>
</dbReference>
<evidence type="ECO:0000313" key="3">
    <source>
        <dbReference type="EMBL" id="WTQ77128.1"/>
    </source>
</evidence>
<feature type="region of interest" description="Disordered" evidence="1">
    <location>
        <begin position="1"/>
        <end position="26"/>
    </location>
</feature>
<evidence type="ECO:0000256" key="1">
    <source>
        <dbReference type="SAM" id="MobiDB-lite"/>
    </source>
</evidence>